<dbReference type="Gene3D" id="1.10.443.10">
    <property type="entry name" value="Intergrase catalytic core"/>
    <property type="match status" value="1"/>
</dbReference>
<sequence>MKANDFSRYLTRFFSTYLPAQKNFSANTISSYKDSFKIFLTYCEEEKGIKPEKISVKILDKELIEGFLEWLELKRHNSASTRNQRLASLHSFFRFIQKDNLENLSEIHRILAIPYKKTTGKLIHYLTGDEMKILLEQPDLYTRAGRRDLVLLVVLYDTAARVQELIDLRRKNVRLASPSVITLHGKGDKVRQVPIMKKSQKLISDYLKESYRNAGIDEGEMPLFYNQQYTKLSRWGVSYIIKKYSIKASKDVEFNVDFPITPHVFRHSKAMHLLQANVNLIYIRDLLGHVDIATTEIYARADIEMKRKALEAAYVDLHTEEMPNWNKDQDLMEWLKSLCD</sequence>
<dbReference type="GO" id="GO:0006310">
    <property type="term" value="P:DNA recombination"/>
    <property type="evidence" value="ECO:0007669"/>
    <property type="project" value="UniProtKB-KW"/>
</dbReference>
<keyword evidence="4" id="KW-0159">Chromosome partition</keyword>
<dbReference type="InterPro" id="IPR013762">
    <property type="entry name" value="Integrase-like_cat_sf"/>
</dbReference>
<proteinExistence type="predicted"/>
<reference evidence="12 13" key="1">
    <citation type="submission" date="2016-11" db="EMBL/GenBank/DDBJ databases">
        <authorList>
            <person name="Jaros S."/>
            <person name="Januszkiewicz K."/>
            <person name="Wedrychowicz H."/>
        </authorList>
    </citation>
    <scope>NUCLEOTIDE SEQUENCE [LARGE SCALE GENOMIC DNA]</scope>
    <source>
        <strain evidence="12 13">DSM 17477</strain>
    </source>
</reference>
<dbReference type="InterPro" id="IPR011010">
    <property type="entry name" value="DNA_brk_join_enz"/>
</dbReference>
<dbReference type="Gene3D" id="1.10.150.130">
    <property type="match status" value="1"/>
</dbReference>
<feature type="domain" description="Tyr recombinase" evidence="10">
    <location>
        <begin position="121"/>
        <end position="311"/>
    </location>
</feature>
<evidence type="ECO:0000256" key="9">
    <source>
        <dbReference type="PROSITE-ProRule" id="PRU01248"/>
    </source>
</evidence>
<evidence type="ECO:0000259" key="11">
    <source>
        <dbReference type="PROSITE" id="PS51900"/>
    </source>
</evidence>
<dbReference type="InterPro" id="IPR002104">
    <property type="entry name" value="Integrase_catalytic"/>
</dbReference>
<dbReference type="PROSITE" id="PS51900">
    <property type="entry name" value="CB"/>
    <property type="match status" value="1"/>
</dbReference>
<keyword evidence="3" id="KW-0132">Cell division</keyword>
<evidence type="ECO:0000256" key="8">
    <source>
        <dbReference type="ARBA" id="ARBA00023306"/>
    </source>
</evidence>
<evidence type="ECO:0000256" key="3">
    <source>
        <dbReference type="ARBA" id="ARBA00022618"/>
    </source>
</evidence>
<organism evidence="12 13">
    <name type="scientific">Dethiosulfatibacter aminovorans DSM 17477</name>
    <dbReference type="NCBI Taxonomy" id="1121476"/>
    <lineage>
        <taxon>Bacteria</taxon>
        <taxon>Bacillati</taxon>
        <taxon>Bacillota</taxon>
        <taxon>Tissierellia</taxon>
        <taxon>Dethiosulfatibacter</taxon>
    </lineage>
</organism>
<dbReference type="GO" id="GO:0051301">
    <property type="term" value="P:cell division"/>
    <property type="evidence" value="ECO:0007669"/>
    <property type="project" value="UniProtKB-KW"/>
</dbReference>
<keyword evidence="8" id="KW-0131">Cell cycle</keyword>
<dbReference type="GO" id="GO:0007059">
    <property type="term" value="P:chromosome segregation"/>
    <property type="evidence" value="ECO:0007669"/>
    <property type="project" value="UniProtKB-KW"/>
</dbReference>
<dbReference type="RefSeq" id="WP_073049739.1">
    <property type="nucleotide sequence ID" value="NZ_FQZL01000017.1"/>
</dbReference>
<keyword evidence="5" id="KW-0229">DNA integration</keyword>
<protein>
    <submittedName>
        <fullName evidence="12">Site-specific recombinase XerD</fullName>
    </submittedName>
</protein>
<dbReference type="PANTHER" id="PTHR30349">
    <property type="entry name" value="PHAGE INTEGRASE-RELATED"/>
    <property type="match status" value="1"/>
</dbReference>
<dbReference type="GO" id="GO:0003677">
    <property type="term" value="F:DNA binding"/>
    <property type="evidence" value="ECO:0007669"/>
    <property type="project" value="UniProtKB-UniRule"/>
</dbReference>
<dbReference type="AlphaFoldDB" id="A0A1M6IGJ3"/>
<evidence type="ECO:0000256" key="5">
    <source>
        <dbReference type="ARBA" id="ARBA00022908"/>
    </source>
</evidence>
<evidence type="ECO:0000256" key="4">
    <source>
        <dbReference type="ARBA" id="ARBA00022829"/>
    </source>
</evidence>
<name>A0A1M6IGJ3_9FIRM</name>
<dbReference type="InterPro" id="IPR050090">
    <property type="entry name" value="Tyrosine_recombinase_XerCD"/>
</dbReference>
<evidence type="ECO:0000256" key="2">
    <source>
        <dbReference type="ARBA" id="ARBA00022490"/>
    </source>
</evidence>
<dbReference type="PANTHER" id="PTHR30349:SF77">
    <property type="entry name" value="TYROSINE RECOMBINASE XERC"/>
    <property type="match status" value="1"/>
</dbReference>
<keyword evidence="13" id="KW-1185">Reference proteome</keyword>
<dbReference type="InterPro" id="IPR044068">
    <property type="entry name" value="CB"/>
</dbReference>
<dbReference type="PROSITE" id="PS51898">
    <property type="entry name" value="TYR_RECOMBINASE"/>
    <property type="match status" value="1"/>
</dbReference>
<dbReference type="SUPFAM" id="SSF56349">
    <property type="entry name" value="DNA breaking-rejoining enzymes"/>
    <property type="match status" value="1"/>
</dbReference>
<evidence type="ECO:0000256" key="7">
    <source>
        <dbReference type="ARBA" id="ARBA00023172"/>
    </source>
</evidence>
<evidence type="ECO:0000256" key="6">
    <source>
        <dbReference type="ARBA" id="ARBA00023125"/>
    </source>
</evidence>
<evidence type="ECO:0000313" key="13">
    <source>
        <dbReference type="Proteomes" id="UP000184052"/>
    </source>
</evidence>
<dbReference type="OrthoDB" id="9803188at2"/>
<accession>A0A1M6IGJ3</accession>
<dbReference type="EMBL" id="FQZL01000017">
    <property type="protein sequence ID" value="SHJ33552.1"/>
    <property type="molecule type" value="Genomic_DNA"/>
</dbReference>
<evidence type="ECO:0000256" key="1">
    <source>
        <dbReference type="ARBA" id="ARBA00004496"/>
    </source>
</evidence>
<evidence type="ECO:0000259" key="10">
    <source>
        <dbReference type="PROSITE" id="PS51898"/>
    </source>
</evidence>
<gene>
    <name evidence="12" type="ORF">SAMN02745751_02315</name>
</gene>
<comment type="subcellular location">
    <subcellularLocation>
        <location evidence="1">Cytoplasm</location>
    </subcellularLocation>
</comment>
<dbReference type="STRING" id="1121476.SAMN02745751_02315"/>
<dbReference type="Pfam" id="PF00589">
    <property type="entry name" value="Phage_integrase"/>
    <property type="match status" value="1"/>
</dbReference>
<evidence type="ECO:0000313" key="12">
    <source>
        <dbReference type="EMBL" id="SHJ33552.1"/>
    </source>
</evidence>
<dbReference type="Pfam" id="PF02899">
    <property type="entry name" value="Phage_int_SAM_1"/>
    <property type="match status" value="1"/>
</dbReference>
<dbReference type="InterPro" id="IPR010998">
    <property type="entry name" value="Integrase_recombinase_N"/>
</dbReference>
<dbReference type="InterPro" id="IPR004107">
    <property type="entry name" value="Integrase_SAM-like_N"/>
</dbReference>
<feature type="domain" description="Core-binding (CB)" evidence="11">
    <location>
        <begin position="4"/>
        <end position="97"/>
    </location>
</feature>
<dbReference type="Proteomes" id="UP000184052">
    <property type="component" value="Unassembled WGS sequence"/>
</dbReference>
<keyword evidence="2" id="KW-0963">Cytoplasm</keyword>
<keyword evidence="6 9" id="KW-0238">DNA-binding</keyword>
<keyword evidence="7" id="KW-0233">DNA recombination</keyword>
<dbReference type="GO" id="GO:0015074">
    <property type="term" value="P:DNA integration"/>
    <property type="evidence" value="ECO:0007669"/>
    <property type="project" value="UniProtKB-KW"/>
</dbReference>
<dbReference type="GO" id="GO:0005737">
    <property type="term" value="C:cytoplasm"/>
    <property type="evidence" value="ECO:0007669"/>
    <property type="project" value="UniProtKB-SubCell"/>
</dbReference>